<protein>
    <recommendedName>
        <fullName evidence="1">F-box domain-containing protein</fullName>
    </recommendedName>
</protein>
<dbReference type="OMA" id="EASCWEF"/>
<dbReference type="InterPro" id="IPR036047">
    <property type="entry name" value="F-box-like_dom_sf"/>
</dbReference>
<accession>A0A1M2V6K7</accession>
<evidence type="ECO:0000313" key="3">
    <source>
        <dbReference type="Proteomes" id="UP000184267"/>
    </source>
</evidence>
<dbReference type="Gene3D" id="3.80.10.10">
    <property type="entry name" value="Ribonuclease Inhibitor"/>
    <property type="match status" value="1"/>
</dbReference>
<gene>
    <name evidence="2" type="ORF">TRAPUB_6210</name>
</gene>
<dbReference type="InterPro" id="IPR032675">
    <property type="entry name" value="LRR_dom_sf"/>
</dbReference>
<keyword evidence="3" id="KW-1185">Reference proteome</keyword>
<dbReference type="AlphaFoldDB" id="A0A1M2V6K7"/>
<reference evidence="2 3" key="1">
    <citation type="submission" date="2016-10" db="EMBL/GenBank/DDBJ databases">
        <title>Genome sequence of the basidiomycete white-rot fungus Trametes pubescens.</title>
        <authorList>
            <person name="Makela M.R."/>
            <person name="Granchi Z."/>
            <person name="Peng M."/>
            <person name="De Vries R.P."/>
            <person name="Grigoriev I."/>
            <person name="Riley R."/>
            <person name="Hilden K."/>
        </authorList>
    </citation>
    <scope>NUCLEOTIDE SEQUENCE [LARGE SCALE GENOMIC DNA]</scope>
    <source>
        <strain evidence="2 3">FBCC735</strain>
    </source>
</reference>
<feature type="domain" description="F-box" evidence="1">
    <location>
        <begin position="5"/>
        <end position="36"/>
    </location>
</feature>
<sequence length="555" mass="62225">MNFRISQLNDDVLLLIFSYIHGEDALNVALASKRFYGLAIPAVSREASCWEFGMVRRLCDYMLTPLDSQPRARYLRVLVILPAAFFQVKKKGRRAGTLSLYGAQSLVTDVLEEANGLRVLRWTADFRDLFRSDPGRLTDAIKSWKHLSVLELNVVDDEIISALRSVTALRVLTLQDKKVEIGQEHLGLPTLLKTLSQLIFLRTLSLNRFPGPGTPFGTTEESRAIPRFPSIADLSLYACSKNYFLLAQLCPNLSRLATTHPIDSPPSRTILPPASLRPRWPALQTLAISTRDLSLCGLYLLNTVRELQLRDAPFENSFVPNILPLALPKLSPLSISIIACFRVENSPAWDVLAKYEPGVRVLDIEVNPQTYRPWSDVWHDNVPKALSRLPLISLRLIVRSPSSSGTGVEAALDKPTRMQTTYRRKEAISSLPGKVFDAVPTLRVLAIAEEVDQIGRRPMAAGGASATPKARHLYMEGRSEDLPGWERHLEWGTLDRARFRLHWWYRASPRDEPMRVPEKEGERVYAAVLRACTTTTGEPASTADIEQLLASMSLE</sequence>
<organism evidence="2 3">
    <name type="scientific">Trametes pubescens</name>
    <name type="common">White-rot fungus</name>
    <dbReference type="NCBI Taxonomy" id="154538"/>
    <lineage>
        <taxon>Eukaryota</taxon>
        <taxon>Fungi</taxon>
        <taxon>Dikarya</taxon>
        <taxon>Basidiomycota</taxon>
        <taxon>Agaricomycotina</taxon>
        <taxon>Agaricomycetes</taxon>
        <taxon>Polyporales</taxon>
        <taxon>Polyporaceae</taxon>
        <taxon>Trametes</taxon>
    </lineage>
</organism>
<dbReference type="Pfam" id="PF00646">
    <property type="entry name" value="F-box"/>
    <property type="match status" value="1"/>
</dbReference>
<dbReference type="STRING" id="154538.A0A1M2V6K7"/>
<dbReference type="SUPFAM" id="SSF52047">
    <property type="entry name" value="RNI-like"/>
    <property type="match status" value="1"/>
</dbReference>
<evidence type="ECO:0000259" key="1">
    <source>
        <dbReference type="Pfam" id="PF00646"/>
    </source>
</evidence>
<dbReference type="OrthoDB" id="2736077at2759"/>
<evidence type="ECO:0000313" key="2">
    <source>
        <dbReference type="EMBL" id="OJT03213.1"/>
    </source>
</evidence>
<dbReference type="Proteomes" id="UP000184267">
    <property type="component" value="Unassembled WGS sequence"/>
</dbReference>
<proteinExistence type="predicted"/>
<dbReference type="Gene3D" id="1.20.1280.50">
    <property type="match status" value="1"/>
</dbReference>
<dbReference type="InterPro" id="IPR001810">
    <property type="entry name" value="F-box_dom"/>
</dbReference>
<dbReference type="CDD" id="cd09917">
    <property type="entry name" value="F-box_SF"/>
    <property type="match status" value="1"/>
</dbReference>
<dbReference type="EMBL" id="MNAD01001625">
    <property type="protein sequence ID" value="OJT03213.1"/>
    <property type="molecule type" value="Genomic_DNA"/>
</dbReference>
<comment type="caution">
    <text evidence="2">The sequence shown here is derived from an EMBL/GenBank/DDBJ whole genome shotgun (WGS) entry which is preliminary data.</text>
</comment>
<dbReference type="SUPFAM" id="SSF81383">
    <property type="entry name" value="F-box domain"/>
    <property type="match status" value="1"/>
</dbReference>
<name>A0A1M2V6K7_TRAPU</name>